<evidence type="ECO:0000256" key="5">
    <source>
        <dbReference type="PIRSR" id="PIRSR604574-2"/>
    </source>
</evidence>
<dbReference type="GO" id="GO:0008198">
    <property type="term" value="F:ferrous iron binding"/>
    <property type="evidence" value="ECO:0007669"/>
    <property type="project" value="TreeGrafter"/>
</dbReference>
<evidence type="ECO:0000313" key="9">
    <source>
        <dbReference type="Proteomes" id="UP000230750"/>
    </source>
</evidence>
<organism evidence="8 9">
    <name type="scientific">Stichopus japonicus</name>
    <name type="common">Sea cucumber</name>
    <dbReference type="NCBI Taxonomy" id="307972"/>
    <lineage>
        <taxon>Eukaryota</taxon>
        <taxon>Metazoa</taxon>
        <taxon>Echinodermata</taxon>
        <taxon>Eleutherozoa</taxon>
        <taxon>Echinozoa</taxon>
        <taxon>Holothuroidea</taxon>
        <taxon>Aspidochirotacea</taxon>
        <taxon>Aspidochirotida</taxon>
        <taxon>Stichopodidae</taxon>
        <taxon>Apostichopus</taxon>
    </lineage>
</organism>
<dbReference type="InterPro" id="IPR037151">
    <property type="entry name" value="AlkB-like_sf"/>
</dbReference>
<dbReference type="EMBL" id="MRZV01000235">
    <property type="protein sequence ID" value="PIK54753.1"/>
    <property type="molecule type" value="Genomic_DNA"/>
</dbReference>
<feature type="domain" description="Alpha-ketoglutarate-dependent dioxygenase AlkB-like" evidence="7">
    <location>
        <begin position="78"/>
        <end position="256"/>
    </location>
</feature>
<dbReference type="AlphaFoldDB" id="A0A2G8L3C5"/>
<dbReference type="OrthoDB" id="6614653at2759"/>
<keyword evidence="3" id="KW-0560">Oxidoreductase</keyword>
<dbReference type="GO" id="GO:0005634">
    <property type="term" value="C:nucleus"/>
    <property type="evidence" value="ECO:0007669"/>
    <property type="project" value="TreeGrafter"/>
</dbReference>
<feature type="compositionally biased region" description="Basic and acidic residues" evidence="6">
    <location>
        <begin position="383"/>
        <end position="396"/>
    </location>
</feature>
<keyword evidence="1 5" id="KW-0479">Metal-binding</keyword>
<proteinExistence type="predicted"/>
<evidence type="ECO:0000313" key="8">
    <source>
        <dbReference type="EMBL" id="PIK54753.1"/>
    </source>
</evidence>
<feature type="compositionally biased region" description="Basic and acidic residues" evidence="6">
    <location>
        <begin position="409"/>
        <end position="423"/>
    </location>
</feature>
<accession>A0A2G8L3C5</accession>
<dbReference type="GO" id="GO:0035515">
    <property type="term" value="F:oxidative RNA demethylase activity"/>
    <property type="evidence" value="ECO:0007669"/>
    <property type="project" value="TreeGrafter"/>
</dbReference>
<dbReference type="Proteomes" id="UP000230750">
    <property type="component" value="Unassembled WGS sequence"/>
</dbReference>
<feature type="binding site" evidence="5">
    <location>
        <position position="199"/>
    </location>
    <ligand>
        <name>Fe cation</name>
        <dbReference type="ChEBI" id="CHEBI:24875"/>
        <note>catalytic</note>
    </ligand>
</feature>
<dbReference type="Pfam" id="PF13532">
    <property type="entry name" value="2OG-FeII_Oxy_2"/>
    <property type="match status" value="1"/>
</dbReference>
<gene>
    <name evidence="8" type="ORF">BSL78_08352</name>
</gene>
<dbReference type="InterPro" id="IPR004574">
    <property type="entry name" value="Alkb"/>
</dbReference>
<evidence type="ECO:0000256" key="4">
    <source>
        <dbReference type="ARBA" id="ARBA00023004"/>
    </source>
</evidence>
<comment type="cofactor">
    <cofactor evidence="5">
        <name>Fe(2+)</name>
        <dbReference type="ChEBI" id="CHEBI:29033"/>
    </cofactor>
    <text evidence="5">Binds 1 Fe(2+) ion per subunit.</text>
</comment>
<dbReference type="InterPro" id="IPR027450">
    <property type="entry name" value="AlkB-like"/>
</dbReference>
<dbReference type="GO" id="GO:0005737">
    <property type="term" value="C:cytoplasm"/>
    <property type="evidence" value="ECO:0007669"/>
    <property type="project" value="TreeGrafter"/>
</dbReference>
<comment type="caution">
    <text evidence="8">The sequence shown here is derived from an EMBL/GenBank/DDBJ whole genome shotgun (WGS) entry which is preliminary data.</text>
</comment>
<protein>
    <submittedName>
        <fullName evidence="8">Putative alkylated DNA repair protein alkB-like 1-like</fullName>
    </submittedName>
</protein>
<dbReference type="GO" id="GO:0035513">
    <property type="term" value="P:oxidative RNA demethylation"/>
    <property type="evidence" value="ECO:0007669"/>
    <property type="project" value="TreeGrafter"/>
</dbReference>
<evidence type="ECO:0000256" key="3">
    <source>
        <dbReference type="ARBA" id="ARBA00023002"/>
    </source>
</evidence>
<evidence type="ECO:0000256" key="2">
    <source>
        <dbReference type="ARBA" id="ARBA00022964"/>
    </source>
</evidence>
<evidence type="ECO:0000256" key="6">
    <source>
        <dbReference type="SAM" id="MobiDB-lite"/>
    </source>
</evidence>
<dbReference type="PANTHER" id="PTHR16557">
    <property type="entry name" value="ALKYLATED DNA REPAIR PROTEIN ALKB-RELATED"/>
    <property type="match status" value="1"/>
</dbReference>
<keyword evidence="9" id="KW-1185">Reference proteome</keyword>
<dbReference type="STRING" id="307972.A0A2G8L3C5"/>
<dbReference type="Gene3D" id="2.60.120.590">
    <property type="entry name" value="Alpha-ketoglutarate-dependent dioxygenase AlkB-like"/>
    <property type="match status" value="1"/>
</dbReference>
<dbReference type="GO" id="GO:0035516">
    <property type="term" value="F:broad specificity oxidative DNA demethylase activity"/>
    <property type="evidence" value="ECO:0007669"/>
    <property type="project" value="TreeGrafter"/>
</dbReference>
<evidence type="ECO:0000256" key="1">
    <source>
        <dbReference type="ARBA" id="ARBA00022723"/>
    </source>
</evidence>
<name>A0A2G8L3C5_STIJA</name>
<feature type="binding site" evidence="5">
    <location>
        <position position="201"/>
    </location>
    <ligand>
        <name>Fe cation</name>
        <dbReference type="ChEBI" id="CHEBI:24875"/>
        <note>catalytic</note>
    </ligand>
</feature>
<dbReference type="SUPFAM" id="SSF51197">
    <property type="entry name" value="Clavaminate synthase-like"/>
    <property type="match status" value="1"/>
</dbReference>
<feature type="region of interest" description="Disordered" evidence="6">
    <location>
        <begin position="379"/>
        <end position="423"/>
    </location>
</feature>
<sequence length="423" mass="48333">MWFYHPKCGSLSSFRVNTTCGTFSYILGTQPDVCEKFEVTKREIKTGGDICSDCFGLKPPKKWQSFTLNSSPGFIFVSNPFKVGHQRYWLKRLLEDIPNPTNKSNISDGFPVSGESVWDLHCKRYPSGKKSAFSQLRWVTLGYHYNWSTKLYDPKDVSPFPEDIGILSAIVATSLGFHNFKAEAAIVNYYNMNSTLGGHNDHSELDHDAPLISFRRNNESGQTDSNTASSGDVIILSSSSRLAFHGVPRILHDNPEYLKLCWGKTEEVDQRNENIPSDRKRDGQEDTEILNKHKTNEECKVRTGCNIEGNDNLTSRERQEESEIILTEGKMFNDRLPCTTVEELNVERNHFQSRLCRRQKENCSDDESHQIAQVREVNDLDESPNRTEQRKEKLEVTEGDEAMGINCTESRKQRSVNHKDSEM</sequence>
<dbReference type="PANTHER" id="PTHR16557:SF2">
    <property type="entry name" value="NUCLEIC ACID DIOXYGENASE ALKBH1"/>
    <property type="match status" value="1"/>
</dbReference>
<evidence type="ECO:0000259" key="7">
    <source>
        <dbReference type="Pfam" id="PF13532"/>
    </source>
</evidence>
<feature type="binding site" evidence="5">
    <location>
        <position position="245"/>
    </location>
    <ligand>
        <name>Fe cation</name>
        <dbReference type="ChEBI" id="CHEBI:24875"/>
        <note>catalytic</note>
    </ligand>
</feature>
<keyword evidence="4 5" id="KW-0408">Iron</keyword>
<keyword evidence="2" id="KW-0223">Dioxygenase</keyword>
<reference evidence="8 9" key="1">
    <citation type="journal article" date="2017" name="PLoS Biol.">
        <title>The sea cucumber genome provides insights into morphological evolution and visceral regeneration.</title>
        <authorList>
            <person name="Zhang X."/>
            <person name="Sun L."/>
            <person name="Yuan J."/>
            <person name="Sun Y."/>
            <person name="Gao Y."/>
            <person name="Zhang L."/>
            <person name="Li S."/>
            <person name="Dai H."/>
            <person name="Hamel J.F."/>
            <person name="Liu C."/>
            <person name="Yu Y."/>
            <person name="Liu S."/>
            <person name="Lin W."/>
            <person name="Guo K."/>
            <person name="Jin S."/>
            <person name="Xu P."/>
            <person name="Storey K.B."/>
            <person name="Huan P."/>
            <person name="Zhang T."/>
            <person name="Zhou Y."/>
            <person name="Zhang J."/>
            <person name="Lin C."/>
            <person name="Li X."/>
            <person name="Xing L."/>
            <person name="Huo D."/>
            <person name="Sun M."/>
            <person name="Wang L."/>
            <person name="Mercier A."/>
            <person name="Li F."/>
            <person name="Yang H."/>
            <person name="Xiang J."/>
        </authorList>
    </citation>
    <scope>NUCLEOTIDE SEQUENCE [LARGE SCALE GENOMIC DNA]</scope>
    <source>
        <strain evidence="8">Shaxun</strain>
        <tissue evidence="8">Muscle</tissue>
    </source>
</reference>